<feature type="domain" description="Large ribosomal subunit protein uL30 N-terminal eukaryotes" evidence="6">
    <location>
        <begin position="5"/>
        <end position="75"/>
    </location>
</feature>
<dbReference type="Pfam" id="PF00327">
    <property type="entry name" value="Ribosomal_L30"/>
    <property type="match status" value="1"/>
</dbReference>
<organism evidence="7 8">
    <name type="scientific">Cyclotella cryptica</name>
    <dbReference type="NCBI Taxonomy" id="29204"/>
    <lineage>
        <taxon>Eukaryota</taxon>
        <taxon>Sar</taxon>
        <taxon>Stramenopiles</taxon>
        <taxon>Ochrophyta</taxon>
        <taxon>Bacillariophyta</taxon>
        <taxon>Coscinodiscophyceae</taxon>
        <taxon>Thalassiosirophycidae</taxon>
        <taxon>Stephanodiscales</taxon>
        <taxon>Stephanodiscaceae</taxon>
        <taxon>Cyclotella</taxon>
    </lineage>
</organism>
<protein>
    <recommendedName>
        <fullName evidence="9">60S ribosomal protein L7</fullName>
    </recommendedName>
</protein>
<evidence type="ECO:0008006" key="9">
    <source>
        <dbReference type="Google" id="ProtNLM"/>
    </source>
</evidence>
<keyword evidence="4" id="KW-0687">Ribonucleoprotein</keyword>
<dbReference type="InterPro" id="IPR036919">
    <property type="entry name" value="Ribo_uL30_ferredoxin-like_sf"/>
</dbReference>
<dbReference type="GO" id="GO:0005840">
    <property type="term" value="C:ribosome"/>
    <property type="evidence" value="ECO:0007669"/>
    <property type="project" value="UniProtKB-KW"/>
</dbReference>
<proteinExistence type="inferred from homology"/>
<dbReference type="InterPro" id="IPR012988">
    <property type="entry name" value="Ribosomal_uL30_N_euk"/>
</dbReference>
<dbReference type="PANTHER" id="PTHR11524:SF16">
    <property type="entry name" value="LARGE RIBOSOMAL SUBUNIT PROTEIN UL30"/>
    <property type="match status" value="1"/>
</dbReference>
<dbReference type="InterPro" id="IPR005998">
    <property type="entry name" value="Ribosomal_uL30_euk"/>
</dbReference>
<dbReference type="EMBL" id="JABMIG020000008">
    <property type="protein sequence ID" value="KAL3804312.1"/>
    <property type="molecule type" value="Genomic_DNA"/>
</dbReference>
<dbReference type="InterPro" id="IPR016082">
    <property type="entry name" value="Ribosomal_uL30_ferredoxin-like"/>
</dbReference>
<dbReference type="FunFam" id="3.30.1390.20:FF:000002">
    <property type="entry name" value="60S ribosomal protein L7"/>
    <property type="match status" value="1"/>
</dbReference>
<dbReference type="GO" id="GO:1990904">
    <property type="term" value="C:ribonucleoprotein complex"/>
    <property type="evidence" value="ECO:0007669"/>
    <property type="project" value="UniProtKB-KW"/>
</dbReference>
<dbReference type="PROSITE" id="PS00634">
    <property type="entry name" value="RIBOSOMAL_L30"/>
    <property type="match status" value="1"/>
</dbReference>
<feature type="domain" description="Large ribosomal subunit protein uL30-like ferredoxin-like fold" evidence="5">
    <location>
        <begin position="82"/>
        <end position="131"/>
    </location>
</feature>
<keyword evidence="8" id="KW-1185">Reference proteome</keyword>
<dbReference type="InterPro" id="IPR035808">
    <property type="entry name" value="Ribosomal_uL30_euk_arc"/>
</dbReference>
<comment type="caution">
    <text evidence="7">The sequence shown here is derived from an EMBL/GenBank/DDBJ whole genome shotgun (WGS) entry which is preliminary data.</text>
</comment>
<dbReference type="NCBIfam" id="TIGR01310">
    <property type="entry name" value="uL30_euk"/>
    <property type="match status" value="1"/>
</dbReference>
<dbReference type="GO" id="GO:0003723">
    <property type="term" value="F:RNA binding"/>
    <property type="evidence" value="ECO:0007669"/>
    <property type="project" value="UniProtKB-KW"/>
</dbReference>
<evidence type="ECO:0000256" key="1">
    <source>
        <dbReference type="ARBA" id="ARBA00007594"/>
    </source>
</evidence>
<comment type="similarity">
    <text evidence="1">Belongs to the universal ribosomal protein uL30 family.</text>
</comment>
<evidence type="ECO:0000259" key="5">
    <source>
        <dbReference type="Pfam" id="PF00327"/>
    </source>
</evidence>
<keyword evidence="2" id="KW-0694">RNA-binding</keyword>
<evidence type="ECO:0000259" key="6">
    <source>
        <dbReference type="Pfam" id="PF08079"/>
    </source>
</evidence>
<dbReference type="Proteomes" id="UP001516023">
    <property type="component" value="Unassembled WGS sequence"/>
</dbReference>
<keyword evidence="3" id="KW-0689">Ribosomal protein</keyword>
<dbReference type="SUPFAM" id="SSF55129">
    <property type="entry name" value="Ribosomal protein L30p/L7e"/>
    <property type="match status" value="1"/>
</dbReference>
<dbReference type="InterPro" id="IPR039699">
    <property type="entry name" value="Ribosomal_uL30"/>
</dbReference>
<name>A0ABD3QVB9_9STRA</name>
<evidence type="ECO:0000313" key="8">
    <source>
        <dbReference type="Proteomes" id="UP001516023"/>
    </source>
</evidence>
<evidence type="ECO:0000256" key="2">
    <source>
        <dbReference type="ARBA" id="ARBA00022884"/>
    </source>
</evidence>
<gene>
    <name evidence="7" type="ORF">HJC23_011240</name>
</gene>
<evidence type="ECO:0000313" key="7">
    <source>
        <dbReference type="EMBL" id="KAL3804312.1"/>
    </source>
</evidence>
<dbReference type="AlphaFoldDB" id="A0ABD3QVB9"/>
<accession>A0ABD3QVB9</accession>
<dbReference type="CDD" id="cd01657">
    <property type="entry name" value="Ribosomal_L7_archeal_euk"/>
    <property type="match status" value="1"/>
</dbReference>
<dbReference type="InterPro" id="IPR018038">
    <property type="entry name" value="Ribosomal_uL30_CS"/>
</dbReference>
<reference evidence="7 8" key="1">
    <citation type="journal article" date="2020" name="G3 (Bethesda)">
        <title>Improved Reference Genome for Cyclotella cryptica CCMP332, a Model for Cell Wall Morphogenesis, Salinity Adaptation, and Lipid Production in Diatoms (Bacillariophyta).</title>
        <authorList>
            <person name="Roberts W.R."/>
            <person name="Downey K.M."/>
            <person name="Ruck E.C."/>
            <person name="Traller J.C."/>
            <person name="Alverson A.J."/>
        </authorList>
    </citation>
    <scope>NUCLEOTIDE SEQUENCE [LARGE SCALE GENOMIC DNA]</scope>
    <source>
        <strain evidence="7 8">CCMP332</strain>
    </source>
</reference>
<dbReference type="Pfam" id="PF08079">
    <property type="entry name" value="Ribosomal_L30_N"/>
    <property type="match status" value="1"/>
</dbReference>
<dbReference type="Gene3D" id="3.30.1390.20">
    <property type="entry name" value="Ribosomal protein L30, ferredoxin-like fold domain"/>
    <property type="match status" value="1"/>
</dbReference>
<evidence type="ECO:0000256" key="4">
    <source>
        <dbReference type="ARBA" id="ARBA00023274"/>
    </source>
</evidence>
<evidence type="ECO:0000256" key="3">
    <source>
        <dbReference type="ARBA" id="ARBA00022980"/>
    </source>
</evidence>
<dbReference type="FunFam" id="3.30.1390.20:FF:000003">
    <property type="entry name" value="60S ribosomal protein L7"/>
    <property type="match status" value="1"/>
</dbReference>
<sequence length="241" mass="27044">MALKVPESVLKKQATQAKIAEQAKQASYEARQKKRQDKKDAIAAAEKYSAEYKATEDAAIANRRQAKAQGGFYVPSMPKLALIIRIRGTIGVSPKAKKIMQLFRLRQIHNATFVKLNESTIRMLRLIEPYVTYGYPSRSTVEKLIYKRGFGKLNKQRIPIADNSVIEEGVGSVGIKCCADLIHEIYTVGPNFKEANNFLWPFKLTSPRGGFSNKTKLVHFLEGGEAGNRGEEINKLVKRMI</sequence>
<dbReference type="PANTHER" id="PTHR11524">
    <property type="entry name" value="60S RIBOSOMAL PROTEIN L7"/>
    <property type="match status" value="1"/>
</dbReference>